<gene>
    <name evidence="2" type="ORF">Fmac_029940</name>
</gene>
<reference evidence="2 3" key="1">
    <citation type="submission" date="2024-08" db="EMBL/GenBank/DDBJ databases">
        <title>Insights into the chromosomal genome structure of Flemingia macrophylla.</title>
        <authorList>
            <person name="Ding Y."/>
            <person name="Zhao Y."/>
            <person name="Bi W."/>
            <person name="Wu M."/>
            <person name="Zhao G."/>
            <person name="Gong Y."/>
            <person name="Li W."/>
            <person name="Zhang P."/>
        </authorList>
    </citation>
    <scope>NUCLEOTIDE SEQUENCE [LARGE SCALE GENOMIC DNA]</scope>
    <source>
        <strain evidence="2">DYQJB</strain>
        <tissue evidence="2">Leaf</tissue>
    </source>
</reference>
<dbReference type="PANTHER" id="PTHR13914">
    <property type="entry name" value="PROLINE OXIDASE"/>
    <property type="match status" value="1"/>
</dbReference>
<dbReference type="EMBL" id="JBGMDY010000010">
    <property type="protein sequence ID" value="KAL2320971.1"/>
    <property type="molecule type" value="Genomic_DNA"/>
</dbReference>
<dbReference type="PANTHER" id="PTHR13914:SF33">
    <property type="entry name" value="PROLINE DEHYDROGENASE"/>
    <property type="match status" value="1"/>
</dbReference>
<comment type="caution">
    <text evidence="2">The sequence shown here is derived from an EMBL/GenBank/DDBJ whole genome shotgun (WGS) entry which is preliminary data.</text>
</comment>
<comment type="similarity">
    <text evidence="1">Belongs to the proline oxidase family.</text>
</comment>
<evidence type="ECO:0000313" key="3">
    <source>
        <dbReference type="Proteomes" id="UP001603857"/>
    </source>
</evidence>
<keyword evidence="3" id="KW-1185">Reference proteome</keyword>
<comment type="cofactor">
    <cofactor evidence="1">
        <name>FAD</name>
        <dbReference type="ChEBI" id="CHEBI:57692"/>
    </cofactor>
</comment>
<dbReference type="AlphaFoldDB" id="A0ABD1LBX8"/>
<dbReference type="GO" id="GO:0006560">
    <property type="term" value="P:proline metabolic process"/>
    <property type="evidence" value="ECO:0007669"/>
    <property type="project" value="UniProtKB-KW"/>
</dbReference>
<evidence type="ECO:0000313" key="2">
    <source>
        <dbReference type="EMBL" id="KAL2320971.1"/>
    </source>
</evidence>
<proteinExistence type="inferred from homology"/>
<dbReference type="Proteomes" id="UP001603857">
    <property type="component" value="Unassembled WGS sequence"/>
</dbReference>
<accession>A0ABD1LBX8</accession>
<keyword evidence="1" id="KW-0560">Oxidoreductase</keyword>
<keyword evidence="1" id="KW-0642">Proline metabolism</keyword>
<comment type="function">
    <text evidence="1">Converts proline to delta-1-pyrroline-5-carboxylate.</text>
</comment>
<organism evidence="2 3">
    <name type="scientific">Flemingia macrophylla</name>
    <dbReference type="NCBI Taxonomy" id="520843"/>
    <lineage>
        <taxon>Eukaryota</taxon>
        <taxon>Viridiplantae</taxon>
        <taxon>Streptophyta</taxon>
        <taxon>Embryophyta</taxon>
        <taxon>Tracheophyta</taxon>
        <taxon>Spermatophyta</taxon>
        <taxon>Magnoliopsida</taxon>
        <taxon>eudicotyledons</taxon>
        <taxon>Gunneridae</taxon>
        <taxon>Pentapetalae</taxon>
        <taxon>rosids</taxon>
        <taxon>fabids</taxon>
        <taxon>Fabales</taxon>
        <taxon>Fabaceae</taxon>
        <taxon>Papilionoideae</taxon>
        <taxon>50 kb inversion clade</taxon>
        <taxon>NPAAA clade</taxon>
        <taxon>indigoferoid/millettioid clade</taxon>
        <taxon>Phaseoleae</taxon>
        <taxon>Flemingia</taxon>
    </lineage>
</organism>
<sequence>MGKELMEVDTNEDDPVSHYDQEPLHIILIFEANDHHKLFSHLPISDLLRSAAVLHATVVDSLVDFSTWLLRSNLMNINGLREILLASVRHSFYNHFCSGEDAPAATKSIRALAARRPPRHARLRRRRRPRQPRCDRNFHGFLRTVDVSRSTWSSWRCGWRAEWEKEKERERVVSGTHSSTLWKT</sequence>
<keyword evidence="1" id="KW-0285">Flavoprotein</keyword>
<dbReference type="EC" id="1.5.5.2" evidence="1"/>
<protein>
    <recommendedName>
        <fullName evidence="1">Proline dehydrogenase</fullName>
        <ecNumber evidence="1">1.5.5.2</ecNumber>
    </recommendedName>
</protein>
<name>A0ABD1LBX8_9FABA</name>
<evidence type="ECO:0000256" key="1">
    <source>
        <dbReference type="RuleBase" id="RU364054"/>
    </source>
</evidence>
<keyword evidence="1" id="KW-0274">FAD</keyword>
<dbReference type="GO" id="GO:0004657">
    <property type="term" value="F:proline dehydrogenase activity"/>
    <property type="evidence" value="ECO:0007669"/>
    <property type="project" value="UniProtKB-EC"/>
</dbReference>
<comment type="catalytic activity">
    <reaction evidence="1">
        <text>L-proline + a quinone = (S)-1-pyrroline-5-carboxylate + a quinol + H(+)</text>
        <dbReference type="Rhea" id="RHEA:23784"/>
        <dbReference type="ChEBI" id="CHEBI:15378"/>
        <dbReference type="ChEBI" id="CHEBI:17388"/>
        <dbReference type="ChEBI" id="CHEBI:24646"/>
        <dbReference type="ChEBI" id="CHEBI:60039"/>
        <dbReference type="ChEBI" id="CHEBI:132124"/>
        <dbReference type="EC" id="1.5.5.2"/>
    </reaction>
</comment>
<dbReference type="InterPro" id="IPR015659">
    <property type="entry name" value="Proline_oxidase"/>
</dbReference>